<gene>
    <name evidence="1" type="ORF">ANCDUO_12830</name>
</gene>
<name>A0A0C2D4E2_9BILA</name>
<accession>A0A0C2D4E2</accession>
<evidence type="ECO:0000313" key="2">
    <source>
        <dbReference type="Proteomes" id="UP000054047"/>
    </source>
</evidence>
<dbReference type="EMBL" id="KN734995">
    <property type="protein sequence ID" value="KIH56987.1"/>
    <property type="molecule type" value="Genomic_DNA"/>
</dbReference>
<dbReference type="Proteomes" id="UP000054047">
    <property type="component" value="Unassembled WGS sequence"/>
</dbReference>
<keyword evidence="2" id="KW-1185">Reference proteome</keyword>
<evidence type="ECO:0000313" key="1">
    <source>
        <dbReference type="EMBL" id="KIH56987.1"/>
    </source>
</evidence>
<organism evidence="1 2">
    <name type="scientific">Ancylostoma duodenale</name>
    <dbReference type="NCBI Taxonomy" id="51022"/>
    <lineage>
        <taxon>Eukaryota</taxon>
        <taxon>Metazoa</taxon>
        <taxon>Ecdysozoa</taxon>
        <taxon>Nematoda</taxon>
        <taxon>Chromadorea</taxon>
        <taxon>Rhabditida</taxon>
        <taxon>Rhabditina</taxon>
        <taxon>Rhabditomorpha</taxon>
        <taxon>Strongyloidea</taxon>
        <taxon>Ancylostomatidae</taxon>
        <taxon>Ancylostomatinae</taxon>
        <taxon>Ancylostoma</taxon>
    </lineage>
</organism>
<protein>
    <submittedName>
        <fullName evidence="1">Uncharacterized protein</fullName>
    </submittedName>
</protein>
<reference evidence="1 2" key="1">
    <citation type="submission" date="2013-12" db="EMBL/GenBank/DDBJ databases">
        <title>Draft genome of the parsitic nematode Ancylostoma duodenale.</title>
        <authorList>
            <person name="Mitreva M."/>
        </authorList>
    </citation>
    <scope>NUCLEOTIDE SEQUENCE [LARGE SCALE GENOMIC DNA]</scope>
    <source>
        <strain evidence="1 2">Zhejiang</strain>
    </source>
</reference>
<dbReference type="AlphaFoldDB" id="A0A0C2D4E2"/>
<proteinExistence type="predicted"/>
<sequence length="106" mass="12216">MFSDLWDTFEVHELRTTNLAEAYHRYQHLFSTNFFELWRNSNSYIPLKTLIDGNDPTLSRPIEALDDLDSKAESVMITLELDTRPEATTTISIVETHVMAQYSSGT</sequence>